<name>A0A3L6SHY4_PANMI</name>
<keyword evidence="3" id="KW-1185">Reference proteome</keyword>
<evidence type="ECO:0000313" key="2">
    <source>
        <dbReference type="EMBL" id="RLN19546.1"/>
    </source>
</evidence>
<feature type="region of interest" description="Disordered" evidence="1">
    <location>
        <begin position="1"/>
        <end position="21"/>
    </location>
</feature>
<gene>
    <name evidence="2" type="ORF">C2845_PM02G03000</name>
</gene>
<organism evidence="2 3">
    <name type="scientific">Panicum miliaceum</name>
    <name type="common">Proso millet</name>
    <name type="synonym">Broomcorn millet</name>
    <dbReference type="NCBI Taxonomy" id="4540"/>
    <lineage>
        <taxon>Eukaryota</taxon>
        <taxon>Viridiplantae</taxon>
        <taxon>Streptophyta</taxon>
        <taxon>Embryophyta</taxon>
        <taxon>Tracheophyta</taxon>
        <taxon>Spermatophyta</taxon>
        <taxon>Magnoliopsida</taxon>
        <taxon>Liliopsida</taxon>
        <taxon>Poales</taxon>
        <taxon>Poaceae</taxon>
        <taxon>PACMAD clade</taxon>
        <taxon>Panicoideae</taxon>
        <taxon>Panicodae</taxon>
        <taxon>Paniceae</taxon>
        <taxon>Panicinae</taxon>
        <taxon>Panicum</taxon>
        <taxon>Panicum sect. Panicum</taxon>
    </lineage>
</organism>
<evidence type="ECO:0000313" key="3">
    <source>
        <dbReference type="Proteomes" id="UP000275267"/>
    </source>
</evidence>
<sequence>MRLGKEGDGQEEVKLKPDAGRRCSPVREQKVSARELCLLGRDGEPSSVASLGACCADLLPLQLRGVFVEVSGEGLQEFLARPSTGPRCPAGTTTCLTYVPRRTPTTTATACSF</sequence>
<comment type="caution">
    <text evidence="2">The sequence shown here is derived from an EMBL/GenBank/DDBJ whole genome shotgun (WGS) entry which is preliminary data.</text>
</comment>
<dbReference type="AlphaFoldDB" id="A0A3L6SHY4"/>
<accession>A0A3L6SHY4</accession>
<evidence type="ECO:0000256" key="1">
    <source>
        <dbReference type="SAM" id="MobiDB-lite"/>
    </source>
</evidence>
<dbReference type="EMBL" id="PQIB02000005">
    <property type="protein sequence ID" value="RLN19546.1"/>
    <property type="molecule type" value="Genomic_DNA"/>
</dbReference>
<dbReference type="Proteomes" id="UP000275267">
    <property type="component" value="Unassembled WGS sequence"/>
</dbReference>
<proteinExistence type="predicted"/>
<reference evidence="3" key="1">
    <citation type="journal article" date="2019" name="Nat. Commun.">
        <title>The genome of broomcorn millet.</title>
        <authorList>
            <person name="Zou C."/>
            <person name="Miki D."/>
            <person name="Li D."/>
            <person name="Tang Q."/>
            <person name="Xiao L."/>
            <person name="Rajput S."/>
            <person name="Deng P."/>
            <person name="Jia W."/>
            <person name="Huang R."/>
            <person name="Zhang M."/>
            <person name="Sun Y."/>
            <person name="Hu J."/>
            <person name="Fu X."/>
            <person name="Schnable P.S."/>
            <person name="Li F."/>
            <person name="Zhang H."/>
            <person name="Feng B."/>
            <person name="Zhu X."/>
            <person name="Liu R."/>
            <person name="Schnable J.C."/>
            <person name="Zhu J.-K."/>
            <person name="Zhang H."/>
        </authorList>
    </citation>
    <scope>NUCLEOTIDE SEQUENCE [LARGE SCALE GENOMIC DNA]</scope>
</reference>
<protein>
    <submittedName>
        <fullName evidence="2">Uncharacterized protein</fullName>
    </submittedName>
</protein>